<dbReference type="GO" id="GO:0015774">
    <property type="term" value="P:polysaccharide transport"/>
    <property type="evidence" value="ECO:0007669"/>
    <property type="project" value="InterPro"/>
</dbReference>
<name>A0A7W8U6Q0_9HYPH</name>
<accession>A0A7W8U6Q0</accession>
<dbReference type="Proteomes" id="UP000585507">
    <property type="component" value="Unassembled WGS sequence"/>
</dbReference>
<feature type="region of interest" description="Disordered" evidence="1">
    <location>
        <begin position="1"/>
        <end position="22"/>
    </location>
</feature>
<proteinExistence type="predicted"/>
<organism evidence="2 3">
    <name type="scientific">Rhizobium giardinii</name>
    <dbReference type="NCBI Taxonomy" id="56731"/>
    <lineage>
        <taxon>Bacteria</taxon>
        <taxon>Pseudomonadati</taxon>
        <taxon>Pseudomonadota</taxon>
        <taxon>Alphaproteobacteria</taxon>
        <taxon>Hyphomicrobiales</taxon>
        <taxon>Rhizobiaceae</taxon>
        <taxon>Rhizobium/Agrobacterium group</taxon>
        <taxon>Rhizobium</taxon>
    </lineage>
</organism>
<evidence type="ECO:0000256" key="1">
    <source>
        <dbReference type="SAM" id="MobiDB-lite"/>
    </source>
</evidence>
<dbReference type="GO" id="GO:0000271">
    <property type="term" value="P:polysaccharide biosynthetic process"/>
    <property type="evidence" value="ECO:0007669"/>
    <property type="project" value="InterPro"/>
</dbReference>
<dbReference type="Pfam" id="PF05159">
    <property type="entry name" value="Capsule_synth"/>
    <property type="match status" value="2"/>
</dbReference>
<sequence length="444" mass="49990">MSERLQSFPPGPVDRAIGPPPEASIAPRDAVKTFAFQIQEWKRGVFQRYFPDRDFTFVPMHVREKDFRREWAARILQAASPQIFVWGLKVPKGLRAFAEEHGIPVVVIEDGFIRSVEANASRTPPLSLALDAGTAYFDCRTPSDLERLLATHDFDSSPDLLRRAAAGIRLLLETGVSKYNSGTKTDIENLYGPKTGKRVLVIGQVEDDASIQYGCLPPITNNDLVRLAAQENPGAQIIYKPHPDILNRVRLAQSNPEDVRHVCDILAQPLGMAQAFETIDHVYTITSLAGFEALLRGIKVTAYGCPFYAGWGLTDDRQPNARRGRRLSIEALFAGAYLLYPRYFDPRTGREVSFEETVERILGYFSAGEVLSEPCLSGPRWRPWGPYGVLGWRHLLTPLLSPVIARIGHARDARDFREDPILFFRELSNPKFRLVGRILYPFDK</sequence>
<comment type="caution">
    <text evidence="2">The sequence shown here is derived from an EMBL/GenBank/DDBJ whole genome shotgun (WGS) entry which is preliminary data.</text>
</comment>
<reference evidence="2 3" key="1">
    <citation type="submission" date="2020-08" db="EMBL/GenBank/DDBJ databases">
        <title>Genomic Encyclopedia of Type Strains, Phase IV (KMG-V): Genome sequencing to study the core and pangenomes of soil and plant-associated prokaryotes.</title>
        <authorList>
            <person name="Whitman W."/>
        </authorList>
    </citation>
    <scope>NUCLEOTIDE SEQUENCE [LARGE SCALE GENOMIC DNA]</scope>
    <source>
        <strain evidence="2 3">SEMIA 4084</strain>
    </source>
</reference>
<dbReference type="AlphaFoldDB" id="A0A7W8U6Q0"/>
<dbReference type="EMBL" id="JACHBK010000001">
    <property type="protein sequence ID" value="MBB5533797.1"/>
    <property type="molecule type" value="Genomic_DNA"/>
</dbReference>
<dbReference type="CDD" id="cd16439">
    <property type="entry name" value="beta_Kdo_transferase_KpsC_2"/>
    <property type="match status" value="1"/>
</dbReference>
<keyword evidence="3" id="KW-1185">Reference proteome</keyword>
<protein>
    <submittedName>
        <fullName evidence="2">Capsule polysaccharide export protein KpsC/LpsZ</fullName>
    </submittedName>
</protein>
<gene>
    <name evidence="2" type="ORF">GGD55_000458</name>
</gene>
<evidence type="ECO:0000313" key="2">
    <source>
        <dbReference type="EMBL" id="MBB5533797.1"/>
    </source>
</evidence>
<evidence type="ECO:0000313" key="3">
    <source>
        <dbReference type="Proteomes" id="UP000585507"/>
    </source>
</evidence>
<dbReference type="InterPro" id="IPR007833">
    <property type="entry name" value="Capsule_polysaccharide_synth"/>
</dbReference>